<keyword evidence="3" id="KW-1185">Reference proteome</keyword>
<evidence type="ECO:0008006" key="4">
    <source>
        <dbReference type="Google" id="ProtNLM"/>
    </source>
</evidence>
<evidence type="ECO:0000256" key="1">
    <source>
        <dbReference type="SAM" id="MobiDB-lite"/>
    </source>
</evidence>
<feature type="region of interest" description="Disordered" evidence="1">
    <location>
        <begin position="1"/>
        <end position="25"/>
    </location>
</feature>
<gene>
    <name evidence="2" type="ORF">Pph01_66440</name>
</gene>
<name>A0A8J3UE43_9ACTN</name>
<organism evidence="2 3">
    <name type="scientific">Planotetraspora phitsanulokensis</name>
    <dbReference type="NCBI Taxonomy" id="575192"/>
    <lineage>
        <taxon>Bacteria</taxon>
        <taxon>Bacillati</taxon>
        <taxon>Actinomycetota</taxon>
        <taxon>Actinomycetes</taxon>
        <taxon>Streptosporangiales</taxon>
        <taxon>Streptosporangiaceae</taxon>
        <taxon>Planotetraspora</taxon>
    </lineage>
</organism>
<comment type="caution">
    <text evidence="2">The sequence shown here is derived from an EMBL/GenBank/DDBJ whole genome shotgun (WGS) entry which is preliminary data.</text>
</comment>
<dbReference type="AlphaFoldDB" id="A0A8J3UE43"/>
<protein>
    <recommendedName>
        <fullName evidence="4">DUF1579 domain-containing protein</fullName>
    </recommendedName>
</protein>
<reference evidence="2 3" key="1">
    <citation type="submission" date="2021-01" db="EMBL/GenBank/DDBJ databases">
        <title>Whole genome shotgun sequence of Planotetraspora phitsanulokensis NBRC 104273.</title>
        <authorList>
            <person name="Komaki H."/>
            <person name="Tamura T."/>
        </authorList>
    </citation>
    <scope>NUCLEOTIDE SEQUENCE [LARGE SCALE GENOMIC DNA]</scope>
    <source>
        <strain evidence="2 3">NBRC 104273</strain>
    </source>
</reference>
<proteinExistence type="predicted"/>
<dbReference type="Proteomes" id="UP000622547">
    <property type="component" value="Unassembled WGS sequence"/>
</dbReference>
<feature type="region of interest" description="Disordered" evidence="1">
    <location>
        <begin position="37"/>
        <end position="62"/>
    </location>
</feature>
<evidence type="ECO:0000313" key="3">
    <source>
        <dbReference type="Proteomes" id="UP000622547"/>
    </source>
</evidence>
<evidence type="ECO:0000313" key="2">
    <source>
        <dbReference type="EMBL" id="GII41641.1"/>
    </source>
</evidence>
<sequence length="225" mass="25674">MTSPARKSARASRGVSRARSVTSPPALMLTTQRCQVRDEKQAGSTDAGCQWTRPSVRGMTENTDTDGRHDFDFFHGHWKTHNRKLADVLDRDCATWIEFDSTVRCEPVLGGLGNVEPFSAPAMPPSGDPFDAMTLRLFDPRTRNWRIWWISPRQPGLLDDNPMEGRFSGSHGEFFAVETIDGEEVRVRWDWDDLGSEGARWEQRFSYDDGVTWHLNWTSTHTRSD</sequence>
<accession>A0A8J3UE43</accession>
<feature type="compositionally biased region" description="Low complexity" evidence="1">
    <location>
        <begin position="11"/>
        <end position="20"/>
    </location>
</feature>
<dbReference type="EMBL" id="BOOP01000035">
    <property type="protein sequence ID" value="GII41641.1"/>
    <property type="molecule type" value="Genomic_DNA"/>
</dbReference>